<evidence type="ECO:0000313" key="6">
    <source>
        <dbReference type="EMBL" id="SVA11610.1"/>
    </source>
</evidence>
<dbReference type="PANTHER" id="PTHR10430:SF16">
    <property type="entry name" value="PEROXIREDOXIN-5, MITOCHONDRIAL"/>
    <property type="match status" value="1"/>
</dbReference>
<accession>A0A381T5Z8</accession>
<dbReference type="FunFam" id="3.40.30.10:FF:000020">
    <property type="entry name" value="Peroxiredoxin"/>
    <property type="match status" value="1"/>
</dbReference>
<organism evidence="6">
    <name type="scientific">marine metagenome</name>
    <dbReference type="NCBI Taxonomy" id="408172"/>
    <lineage>
        <taxon>unclassified sequences</taxon>
        <taxon>metagenomes</taxon>
        <taxon>ecological metagenomes</taxon>
    </lineage>
</organism>
<keyword evidence="2" id="KW-0049">Antioxidant</keyword>
<dbReference type="GO" id="GO:0008379">
    <property type="term" value="F:thioredoxin peroxidase activity"/>
    <property type="evidence" value="ECO:0007669"/>
    <property type="project" value="InterPro"/>
</dbReference>
<proteinExistence type="predicted"/>
<protein>
    <recommendedName>
        <fullName evidence="5">Thioredoxin domain-containing protein</fullName>
    </recommendedName>
</protein>
<dbReference type="InterPro" id="IPR037944">
    <property type="entry name" value="PRX5-like"/>
</dbReference>
<evidence type="ECO:0000256" key="1">
    <source>
        <dbReference type="ARBA" id="ARBA00022559"/>
    </source>
</evidence>
<gene>
    <name evidence="6" type="ORF">METZ01_LOCUS64464</name>
</gene>
<dbReference type="Gene3D" id="3.40.30.10">
    <property type="entry name" value="Glutaredoxin"/>
    <property type="match status" value="1"/>
</dbReference>
<evidence type="ECO:0000256" key="2">
    <source>
        <dbReference type="ARBA" id="ARBA00022862"/>
    </source>
</evidence>
<keyword evidence="3" id="KW-0560">Oxidoreductase</keyword>
<dbReference type="SUPFAM" id="SSF52833">
    <property type="entry name" value="Thioredoxin-like"/>
    <property type="match status" value="1"/>
</dbReference>
<keyword evidence="1" id="KW-0575">Peroxidase</keyword>
<dbReference type="PANTHER" id="PTHR10430">
    <property type="entry name" value="PEROXIREDOXIN"/>
    <property type="match status" value="1"/>
</dbReference>
<name>A0A381T5Z8_9ZZZZ</name>
<sequence length="160" mass="17313">MMIQIGGTIPNVELKMMGEERPESVQTGELFQGKRVVLFALPGAFTPTCSKFHLPGYIELSDQIRGKGVDLIICLSVNDAWVMAAWGDVHGAGEQVMMLADGNAEFTRAIGLDSDLSGAGFGVRSLRYSIVVNDGVITHLNVEEPRKFEVSDAKSMLALL</sequence>
<evidence type="ECO:0000256" key="3">
    <source>
        <dbReference type="ARBA" id="ARBA00023002"/>
    </source>
</evidence>
<dbReference type="GO" id="GO:0005737">
    <property type="term" value="C:cytoplasm"/>
    <property type="evidence" value="ECO:0007669"/>
    <property type="project" value="TreeGrafter"/>
</dbReference>
<dbReference type="Pfam" id="PF08534">
    <property type="entry name" value="Redoxin"/>
    <property type="match status" value="1"/>
</dbReference>
<dbReference type="GO" id="GO:0042744">
    <property type="term" value="P:hydrogen peroxide catabolic process"/>
    <property type="evidence" value="ECO:0007669"/>
    <property type="project" value="TreeGrafter"/>
</dbReference>
<dbReference type="InterPro" id="IPR036249">
    <property type="entry name" value="Thioredoxin-like_sf"/>
</dbReference>
<evidence type="ECO:0000256" key="4">
    <source>
        <dbReference type="ARBA" id="ARBA00023284"/>
    </source>
</evidence>
<reference evidence="6" key="1">
    <citation type="submission" date="2018-05" db="EMBL/GenBank/DDBJ databases">
        <authorList>
            <person name="Lanie J.A."/>
            <person name="Ng W.-L."/>
            <person name="Kazmierczak K.M."/>
            <person name="Andrzejewski T.M."/>
            <person name="Davidsen T.M."/>
            <person name="Wayne K.J."/>
            <person name="Tettelin H."/>
            <person name="Glass J.I."/>
            <person name="Rusch D."/>
            <person name="Podicherti R."/>
            <person name="Tsui H.-C.T."/>
            <person name="Winkler M.E."/>
        </authorList>
    </citation>
    <scope>NUCLEOTIDE SEQUENCE</scope>
</reference>
<dbReference type="PROSITE" id="PS51352">
    <property type="entry name" value="THIOREDOXIN_2"/>
    <property type="match status" value="1"/>
</dbReference>
<dbReference type="InterPro" id="IPR013766">
    <property type="entry name" value="Thioredoxin_domain"/>
</dbReference>
<evidence type="ECO:0000259" key="5">
    <source>
        <dbReference type="PROSITE" id="PS51352"/>
    </source>
</evidence>
<dbReference type="EMBL" id="UINC01004078">
    <property type="protein sequence ID" value="SVA11610.1"/>
    <property type="molecule type" value="Genomic_DNA"/>
</dbReference>
<dbReference type="InterPro" id="IPR013740">
    <property type="entry name" value="Redoxin"/>
</dbReference>
<keyword evidence="4" id="KW-0676">Redox-active center</keyword>
<feature type="domain" description="Thioredoxin" evidence="5">
    <location>
        <begin position="3"/>
        <end position="160"/>
    </location>
</feature>
<dbReference type="GO" id="GO:0045454">
    <property type="term" value="P:cell redox homeostasis"/>
    <property type="evidence" value="ECO:0007669"/>
    <property type="project" value="TreeGrafter"/>
</dbReference>
<dbReference type="GO" id="GO:0034599">
    <property type="term" value="P:cellular response to oxidative stress"/>
    <property type="evidence" value="ECO:0007669"/>
    <property type="project" value="InterPro"/>
</dbReference>
<dbReference type="CDD" id="cd03013">
    <property type="entry name" value="PRX5_like"/>
    <property type="match status" value="1"/>
</dbReference>
<dbReference type="AlphaFoldDB" id="A0A381T5Z8"/>